<evidence type="ECO:0000313" key="1">
    <source>
        <dbReference type="EMBL" id="RVW90074.1"/>
    </source>
</evidence>
<evidence type="ECO:0000313" key="2">
    <source>
        <dbReference type="Proteomes" id="UP000288805"/>
    </source>
</evidence>
<dbReference type="Proteomes" id="UP000288805">
    <property type="component" value="Unassembled WGS sequence"/>
</dbReference>
<comment type="caution">
    <text evidence="1">The sequence shown here is derived from an EMBL/GenBank/DDBJ whole genome shotgun (WGS) entry which is preliminary data.</text>
</comment>
<accession>A0A438I027</accession>
<reference evidence="1 2" key="1">
    <citation type="journal article" date="2018" name="PLoS Genet.">
        <title>Population sequencing reveals clonal diversity and ancestral inbreeding in the grapevine cultivar Chardonnay.</title>
        <authorList>
            <person name="Roach M.J."/>
            <person name="Johnson D.L."/>
            <person name="Bohlmann J."/>
            <person name="van Vuuren H.J."/>
            <person name="Jones S.J."/>
            <person name="Pretorius I.S."/>
            <person name="Schmidt S.A."/>
            <person name="Borneman A.R."/>
        </authorList>
    </citation>
    <scope>NUCLEOTIDE SEQUENCE [LARGE SCALE GENOMIC DNA]</scope>
    <source>
        <strain evidence="2">cv. Chardonnay</strain>
        <tissue evidence="1">Leaf</tissue>
    </source>
</reference>
<protein>
    <submittedName>
        <fullName evidence="1">Uncharacterized protein</fullName>
    </submittedName>
</protein>
<gene>
    <name evidence="1" type="ORF">CK203_035923</name>
</gene>
<dbReference type="AlphaFoldDB" id="A0A438I027"/>
<proteinExistence type="predicted"/>
<dbReference type="EMBL" id="QGNW01000158">
    <property type="protein sequence ID" value="RVW90074.1"/>
    <property type="molecule type" value="Genomic_DNA"/>
</dbReference>
<sequence>MQPPTATCNPPFPSVDTLELHRMQSSLSSGPLGTSNHFTGLEEDHPRKIWGSDQGVEHFLAPHKNATVVNMWKGRGGEGQWLVHFRRPFQNWESDGVSQFLELIYMVKLSDEGENFFVQKEERKEVFSVKLFYSSMFADSSVDYPADEI</sequence>
<organism evidence="1 2">
    <name type="scientific">Vitis vinifera</name>
    <name type="common">Grape</name>
    <dbReference type="NCBI Taxonomy" id="29760"/>
    <lineage>
        <taxon>Eukaryota</taxon>
        <taxon>Viridiplantae</taxon>
        <taxon>Streptophyta</taxon>
        <taxon>Embryophyta</taxon>
        <taxon>Tracheophyta</taxon>
        <taxon>Spermatophyta</taxon>
        <taxon>Magnoliopsida</taxon>
        <taxon>eudicotyledons</taxon>
        <taxon>Gunneridae</taxon>
        <taxon>Pentapetalae</taxon>
        <taxon>rosids</taxon>
        <taxon>Vitales</taxon>
        <taxon>Vitaceae</taxon>
        <taxon>Viteae</taxon>
        <taxon>Vitis</taxon>
    </lineage>
</organism>
<name>A0A438I027_VITVI</name>